<sequence>MPFGSSKEKEMDSSICLGTHRRSRAETVALAGPWIV</sequence>
<dbReference type="EMBL" id="JAVIZQ010000001">
    <property type="protein sequence ID" value="MDR6143675.1"/>
    <property type="molecule type" value="Genomic_DNA"/>
</dbReference>
<comment type="caution">
    <text evidence="1">The sequence shown here is derived from an EMBL/GenBank/DDBJ whole genome shotgun (WGS) entry which is preliminary data.</text>
</comment>
<gene>
    <name evidence="1" type="ORF">QE375_003229</name>
</gene>
<organism evidence="1 2">
    <name type="scientific">Microbacterium foliorum</name>
    <dbReference type="NCBI Taxonomy" id="104336"/>
    <lineage>
        <taxon>Bacteria</taxon>
        <taxon>Bacillati</taxon>
        <taxon>Actinomycetota</taxon>
        <taxon>Actinomycetes</taxon>
        <taxon>Micrococcales</taxon>
        <taxon>Microbacteriaceae</taxon>
        <taxon>Microbacterium</taxon>
    </lineage>
</organism>
<evidence type="ECO:0000313" key="1">
    <source>
        <dbReference type="EMBL" id="MDR6143675.1"/>
    </source>
</evidence>
<proteinExistence type="predicted"/>
<protein>
    <submittedName>
        <fullName evidence="1">Uncharacterized protein</fullName>
    </submittedName>
</protein>
<keyword evidence="2" id="KW-1185">Reference proteome</keyword>
<evidence type="ECO:0000313" key="2">
    <source>
        <dbReference type="Proteomes" id="UP001249291"/>
    </source>
</evidence>
<accession>A0ABU1HUE6</accession>
<reference evidence="1 2" key="1">
    <citation type="submission" date="2023-08" db="EMBL/GenBank/DDBJ databases">
        <title>Functional and genomic diversity of the sorghum phyllosphere microbiome.</title>
        <authorList>
            <person name="Shade A."/>
        </authorList>
    </citation>
    <scope>NUCLEOTIDE SEQUENCE [LARGE SCALE GENOMIC DNA]</scope>
    <source>
        <strain evidence="1 2">SORGH_AS_0445</strain>
    </source>
</reference>
<name>A0ABU1HUE6_9MICO</name>
<dbReference type="Proteomes" id="UP001249291">
    <property type="component" value="Unassembled WGS sequence"/>
</dbReference>